<organism evidence="3 4">
    <name type="scientific">Thiohalocapsa halophila</name>
    <dbReference type="NCBI Taxonomy" id="69359"/>
    <lineage>
        <taxon>Bacteria</taxon>
        <taxon>Pseudomonadati</taxon>
        <taxon>Pseudomonadota</taxon>
        <taxon>Gammaproteobacteria</taxon>
        <taxon>Chromatiales</taxon>
        <taxon>Chromatiaceae</taxon>
        <taxon>Thiohalocapsa</taxon>
    </lineage>
</organism>
<dbReference type="RefSeq" id="WP_200238073.1">
    <property type="nucleotide sequence ID" value="NZ_NRRV01000028.1"/>
</dbReference>
<dbReference type="InterPro" id="IPR008461">
    <property type="entry name" value="CrtY"/>
</dbReference>
<evidence type="ECO:0000256" key="1">
    <source>
        <dbReference type="ARBA" id="ARBA00006599"/>
    </source>
</evidence>
<keyword evidence="2" id="KW-0812">Transmembrane</keyword>
<dbReference type="EMBL" id="NRRV01000028">
    <property type="protein sequence ID" value="MBK1631596.1"/>
    <property type="molecule type" value="Genomic_DNA"/>
</dbReference>
<protein>
    <submittedName>
        <fullName evidence="3">Lycopene cyclase</fullName>
    </submittedName>
</protein>
<gene>
    <name evidence="3" type="primary">crtY</name>
    <name evidence="3" type="ORF">CKO31_12745</name>
</gene>
<reference evidence="3 4" key="1">
    <citation type="journal article" date="2020" name="Microorganisms">
        <title>Osmotic Adaptation and Compatible Solute Biosynthesis of Phototrophic Bacteria as Revealed from Genome Analyses.</title>
        <authorList>
            <person name="Imhoff J.F."/>
            <person name="Rahn T."/>
            <person name="Kunzel S."/>
            <person name="Keller A."/>
            <person name="Neulinger S.C."/>
        </authorList>
    </citation>
    <scope>NUCLEOTIDE SEQUENCE [LARGE SCALE GENOMIC DNA]</scope>
    <source>
        <strain evidence="3 4">DSM 6210</strain>
    </source>
</reference>
<keyword evidence="2" id="KW-0472">Membrane</keyword>
<dbReference type="NCBIfam" id="TIGR01789">
    <property type="entry name" value="lycopene_cycl"/>
    <property type="match status" value="1"/>
</dbReference>
<evidence type="ECO:0000256" key="2">
    <source>
        <dbReference type="SAM" id="Phobius"/>
    </source>
</evidence>
<dbReference type="NCBIfam" id="TIGR01790">
    <property type="entry name" value="carotene-cycl"/>
    <property type="match status" value="1"/>
</dbReference>
<keyword evidence="2" id="KW-1133">Transmembrane helix</keyword>
<feature type="transmembrane region" description="Helical" evidence="2">
    <location>
        <begin position="320"/>
        <end position="339"/>
    </location>
</feature>
<dbReference type="SUPFAM" id="SSF51905">
    <property type="entry name" value="FAD/NAD(P)-binding domain"/>
    <property type="match status" value="1"/>
</dbReference>
<evidence type="ECO:0000313" key="3">
    <source>
        <dbReference type="EMBL" id="MBK1631596.1"/>
    </source>
</evidence>
<sequence>MAQPTPNAFDADYLLVGGGLQNGLILLALAARKPNASVLLLEQGEVIGGNHIWSFQAQDLPETALDWARPIIEYEWPGYQLYFDDSARWVQGAYRSLSSEHLHRLVMDAAAGSERIDVRLGTAVSGVDGHSVGLADGTRLRARVVVDARGPEAARPMGGGRFSGGYQKFVGLECRLTTPTHLTAPILMDSRCTQRDGFRFHYVLPFAPDRVLIEDTYFSNAPDLDVDALRRDIVAEAPRLGLQVAEVLRTEVGVLPMPAWSHFRAPDASPVTGGYAGGWFNPGTGYSLAAAARLAEHLSAVPVADTFGPEWHRLTRGMRIQSHFLAFLNLLMFGFFHGAKRRRLMERFYMVSDPVIHRFFAMRNNPIDMWRIMYVGAPWTPKGWAKRAERPVEVQTAASSAE</sequence>
<dbReference type="InterPro" id="IPR036188">
    <property type="entry name" value="FAD/NAD-bd_sf"/>
</dbReference>
<dbReference type="InterPro" id="IPR010108">
    <property type="entry name" value="Lycopene_cyclase_b/e"/>
</dbReference>
<keyword evidence="4" id="KW-1185">Reference proteome</keyword>
<comment type="similarity">
    <text evidence="1">Belongs to the lycopene cyclase family.</text>
</comment>
<evidence type="ECO:0000313" key="4">
    <source>
        <dbReference type="Proteomes" id="UP000748752"/>
    </source>
</evidence>
<dbReference type="Proteomes" id="UP000748752">
    <property type="component" value="Unassembled WGS sequence"/>
</dbReference>
<dbReference type="Pfam" id="PF05834">
    <property type="entry name" value="Lycopene_cycl"/>
    <property type="match status" value="1"/>
</dbReference>
<proteinExistence type="inferred from homology"/>
<accession>A0ABS1CI48</accession>
<name>A0ABS1CI48_9GAMM</name>
<comment type="caution">
    <text evidence="3">The sequence shown here is derived from an EMBL/GenBank/DDBJ whole genome shotgun (WGS) entry which is preliminary data.</text>
</comment>